<gene>
    <name evidence="3" type="ORF">LUCI_2888</name>
</gene>
<keyword evidence="2" id="KW-0812">Transmembrane</keyword>
<dbReference type="AlphaFoldDB" id="A0A498RBW2"/>
<accession>A0A498RBW2</accession>
<keyword evidence="4" id="KW-1185">Reference proteome</keyword>
<feature type="transmembrane region" description="Helical" evidence="2">
    <location>
        <begin position="26"/>
        <end position="47"/>
    </location>
</feature>
<keyword evidence="2" id="KW-0472">Membrane</keyword>
<dbReference type="RefSeq" id="WP_122628555.1">
    <property type="nucleotide sequence ID" value="NZ_UPPP01000077.1"/>
</dbReference>
<sequence length="185" mass="20219">MGLVRFLSRLNEGKYIGKELSMRNSLMLRVIILIIVLTGICLLVQGIPDGGGKNPVPARQKADTPADTRSVAPVEKQPVHSGFPAGTGENRTGTLRLVPEPQTVVSPSRPTADISYSIRKEKKQDYPIMPGVTFEPGEGLNIKTADAADGIQVRREGINIKLSNDPDAASIQINRDHQILWQKKF</sequence>
<dbReference type="EMBL" id="UPPP01000077">
    <property type="protein sequence ID" value="VBB07623.1"/>
    <property type="molecule type" value="Genomic_DNA"/>
</dbReference>
<protein>
    <submittedName>
        <fullName evidence="3">Uncharacterized protein</fullName>
    </submittedName>
</protein>
<evidence type="ECO:0000313" key="4">
    <source>
        <dbReference type="Proteomes" id="UP000277811"/>
    </source>
</evidence>
<name>A0A498RBW2_9FIRM</name>
<feature type="region of interest" description="Disordered" evidence="1">
    <location>
        <begin position="52"/>
        <end position="94"/>
    </location>
</feature>
<proteinExistence type="predicted"/>
<dbReference type="Proteomes" id="UP000277811">
    <property type="component" value="Unassembled WGS sequence"/>
</dbReference>
<evidence type="ECO:0000256" key="1">
    <source>
        <dbReference type="SAM" id="MobiDB-lite"/>
    </source>
</evidence>
<reference evidence="3 4" key="1">
    <citation type="submission" date="2018-06" db="EMBL/GenBank/DDBJ databases">
        <authorList>
            <person name="Strepis N."/>
        </authorList>
    </citation>
    <scope>NUCLEOTIDE SEQUENCE [LARGE SCALE GENOMIC DNA]</scope>
    <source>
        <strain evidence="3">LUCI</strain>
    </source>
</reference>
<organism evidence="3 4">
    <name type="scientific">Lucifera butyrica</name>
    <dbReference type="NCBI Taxonomy" id="1351585"/>
    <lineage>
        <taxon>Bacteria</taxon>
        <taxon>Bacillati</taxon>
        <taxon>Bacillota</taxon>
        <taxon>Negativicutes</taxon>
        <taxon>Veillonellales</taxon>
        <taxon>Veillonellaceae</taxon>
        <taxon>Lucifera</taxon>
    </lineage>
</organism>
<evidence type="ECO:0000256" key="2">
    <source>
        <dbReference type="SAM" id="Phobius"/>
    </source>
</evidence>
<evidence type="ECO:0000313" key="3">
    <source>
        <dbReference type="EMBL" id="VBB07623.1"/>
    </source>
</evidence>
<keyword evidence="2" id="KW-1133">Transmembrane helix</keyword>